<keyword evidence="3" id="KW-1185">Reference proteome</keyword>
<gene>
    <name evidence="2" type="ORF">RRG08_029796</name>
</gene>
<protein>
    <submittedName>
        <fullName evidence="2">Uncharacterized protein</fullName>
    </submittedName>
</protein>
<dbReference type="Proteomes" id="UP001283361">
    <property type="component" value="Unassembled WGS sequence"/>
</dbReference>
<evidence type="ECO:0000313" key="3">
    <source>
        <dbReference type="Proteomes" id="UP001283361"/>
    </source>
</evidence>
<proteinExistence type="predicted"/>
<dbReference type="AlphaFoldDB" id="A0AAE0YLV4"/>
<sequence length="85" mass="9451">MQFLSHGIDCIIESFHLMGLDCIFDSFYLLGSRKVSISWAMAEEAVRAVVYGHGRVTPDHQAEITSQPRDQAAPQHPLNIKIPTG</sequence>
<evidence type="ECO:0000313" key="2">
    <source>
        <dbReference type="EMBL" id="KAK3750875.1"/>
    </source>
</evidence>
<reference evidence="2" key="1">
    <citation type="journal article" date="2023" name="G3 (Bethesda)">
        <title>A reference genome for the long-term kleptoplast-retaining sea slug Elysia crispata morphotype clarki.</title>
        <authorList>
            <person name="Eastman K.E."/>
            <person name="Pendleton A.L."/>
            <person name="Shaikh M.A."/>
            <person name="Suttiyut T."/>
            <person name="Ogas R."/>
            <person name="Tomko P."/>
            <person name="Gavelis G."/>
            <person name="Widhalm J.R."/>
            <person name="Wisecaver J.H."/>
        </authorList>
    </citation>
    <scope>NUCLEOTIDE SEQUENCE</scope>
    <source>
        <strain evidence="2">ECLA1</strain>
    </source>
</reference>
<accession>A0AAE0YLV4</accession>
<dbReference type="EMBL" id="JAWDGP010005843">
    <property type="protein sequence ID" value="KAK3750875.1"/>
    <property type="molecule type" value="Genomic_DNA"/>
</dbReference>
<name>A0AAE0YLV4_9GAST</name>
<organism evidence="2 3">
    <name type="scientific">Elysia crispata</name>
    <name type="common">lettuce slug</name>
    <dbReference type="NCBI Taxonomy" id="231223"/>
    <lineage>
        <taxon>Eukaryota</taxon>
        <taxon>Metazoa</taxon>
        <taxon>Spiralia</taxon>
        <taxon>Lophotrochozoa</taxon>
        <taxon>Mollusca</taxon>
        <taxon>Gastropoda</taxon>
        <taxon>Heterobranchia</taxon>
        <taxon>Euthyneura</taxon>
        <taxon>Panpulmonata</taxon>
        <taxon>Sacoglossa</taxon>
        <taxon>Placobranchoidea</taxon>
        <taxon>Plakobranchidae</taxon>
        <taxon>Elysia</taxon>
    </lineage>
</organism>
<feature type="region of interest" description="Disordered" evidence="1">
    <location>
        <begin position="64"/>
        <end position="85"/>
    </location>
</feature>
<comment type="caution">
    <text evidence="2">The sequence shown here is derived from an EMBL/GenBank/DDBJ whole genome shotgun (WGS) entry which is preliminary data.</text>
</comment>
<evidence type="ECO:0000256" key="1">
    <source>
        <dbReference type="SAM" id="MobiDB-lite"/>
    </source>
</evidence>